<dbReference type="Pfam" id="PF01614">
    <property type="entry name" value="IclR_C"/>
    <property type="match status" value="1"/>
</dbReference>
<dbReference type="Proteomes" id="UP001141259">
    <property type="component" value="Unassembled WGS sequence"/>
</dbReference>
<sequence>MSQSVDRAAAILDACAPGPQRLTHLADLLGVHRSTVLRLLQTLERHRLVRRLDDLTWTIGYGLIGLAVETLDRMDLRTAARPRLERLGQEIGHTIHLAQLDGHDIVYVDKVEGHGAVRMASRIGAPVQVHTAGVAKAILAGLPPDRCEAVLASATFERFTDSTITGRAEFAAELAKVRKQGYAVDDGEYESYLACVAVPVRDGGGAIRAGVSITALCAIERLEKLRRHLPRLWAVASEISRELGWTGPAGVGRSAG</sequence>
<evidence type="ECO:0000259" key="4">
    <source>
        <dbReference type="PROSITE" id="PS51077"/>
    </source>
</evidence>
<evidence type="ECO:0000313" key="7">
    <source>
        <dbReference type="Proteomes" id="UP001141259"/>
    </source>
</evidence>
<keyword evidence="1" id="KW-0805">Transcription regulation</keyword>
<comment type="caution">
    <text evidence="6">The sequence shown here is derived from an EMBL/GenBank/DDBJ whole genome shotgun (WGS) entry which is preliminary data.</text>
</comment>
<organism evidence="6 7">
    <name type="scientific">Umezawaea endophytica</name>
    <dbReference type="NCBI Taxonomy" id="1654476"/>
    <lineage>
        <taxon>Bacteria</taxon>
        <taxon>Bacillati</taxon>
        <taxon>Actinomycetota</taxon>
        <taxon>Actinomycetes</taxon>
        <taxon>Pseudonocardiales</taxon>
        <taxon>Pseudonocardiaceae</taxon>
        <taxon>Umezawaea</taxon>
    </lineage>
</organism>
<dbReference type="GO" id="GO:0045892">
    <property type="term" value="P:negative regulation of DNA-templated transcription"/>
    <property type="evidence" value="ECO:0007669"/>
    <property type="project" value="TreeGrafter"/>
</dbReference>
<dbReference type="InterPro" id="IPR050707">
    <property type="entry name" value="HTH_MetabolicPath_Reg"/>
</dbReference>
<dbReference type="SUPFAM" id="SSF55781">
    <property type="entry name" value="GAF domain-like"/>
    <property type="match status" value="1"/>
</dbReference>
<proteinExistence type="predicted"/>
<dbReference type="EMBL" id="JANYMP010000001">
    <property type="protein sequence ID" value="MCS7475628.1"/>
    <property type="molecule type" value="Genomic_DNA"/>
</dbReference>
<dbReference type="InterPro" id="IPR029016">
    <property type="entry name" value="GAF-like_dom_sf"/>
</dbReference>
<keyword evidence="3" id="KW-0804">Transcription</keyword>
<dbReference type="Pfam" id="PF09339">
    <property type="entry name" value="HTH_IclR"/>
    <property type="match status" value="1"/>
</dbReference>
<name>A0A9X2VIG2_9PSEU</name>
<dbReference type="PROSITE" id="PS51078">
    <property type="entry name" value="ICLR_ED"/>
    <property type="match status" value="1"/>
</dbReference>
<protein>
    <submittedName>
        <fullName evidence="6">IclR family transcriptional regulator</fullName>
    </submittedName>
</protein>
<accession>A0A9X2VIG2</accession>
<dbReference type="PROSITE" id="PS51077">
    <property type="entry name" value="HTH_ICLR"/>
    <property type="match status" value="1"/>
</dbReference>
<dbReference type="Gene3D" id="1.10.10.10">
    <property type="entry name" value="Winged helix-like DNA-binding domain superfamily/Winged helix DNA-binding domain"/>
    <property type="match status" value="1"/>
</dbReference>
<dbReference type="SUPFAM" id="SSF46785">
    <property type="entry name" value="Winged helix' DNA-binding domain"/>
    <property type="match status" value="1"/>
</dbReference>
<feature type="domain" description="HTH iclR-type" evidence="4">
    <location>
        <begin position="2"/>
        <end position="61"/>
    </location>
</feature>
<dbReference type="GO" id="GO:0003700">
    <property type="term" value="F:DNA-binding transcription factor activity"/>
    <property type="evidence" value="ECO:0007669"/>
    <property type="project" value="TreeGrafter"/>
</dbReference>
<evidence type="ECO:0000313" key="6">
    <source>
        <dbReference type="EMBL" id="MCS7475628.1"/>
    </source>
</evidence>
<feature type="domain" description="IclR-ED" evidence="5">
    <location>
        <begin position="62"/>
        <end position="245"/>
    </location>
</feature>
<evidence type="ECO:0000256" key="3">
    <source>
        <dbReference type="ARBA" id="ARBA00023163"/>
    </source>
</evidence>
<dbReference type="GO" id="GO:0003677">
    <property type="term" value="F:DNA binding"/>
    <property type="evidence" value="ECO:0007669"/>
    <property type="project" value="UniProtKB-KW"/>
</dbReference>
<dbReference type="InterPro" id="IPR014757">
    <property type="entry name" value="Tscrpt_reg_IclR_C"/>
</dbReference>
<reference evidence="6" key="1">
    <citation type="submission" date="2022-08" db="EMBL/GenBank/DDBJ databases">
        <authorList>
            <person name="Tistechok S."/>
            <person name="Samborskyy M."/>
            <person name="Roman I."/>
        </authorList>
    </citation>
    <scope>NUCLEOTIDE SEQUENCE</scope>
    <source>
        <strain evidence="6">DSM 103496</strain>
    </source>
</reference>
<dbReference type="PANTHER" id="PTHR30136:SF24">
    <property type="entry name" value="HTH-TYPE TRANSCRIPTIONAL REPRESSOR ALLR"/>
    <property type="match status" value="1"/>
</dbReference>
<evidence type="ECO:0000259" key="5">
    <source>
        <dbReference type="PROSITE" id="PS51078"/>
    </source>
</evidence>
<dbReference type="Gene3D" id="3.30.450.40">
    <property type="match status" value="1"/>
</dbReference>
<dbReference type="AlphaFoldDB" id="A0A9X2VIG2"/>
<evidence type="ECO:0000256" key="1">
    <source>
        <dbReference type="ARBA" id="ARBA00023015"/>
    </source>
</evidence>
<dbReference type="PANTHER" id="PTHR30136">
    <property type="entry name" value="HELIX-TURN-HELIX TRANSCRIPTIONAL REGULATOR, ICLR FAMILY"/>
    <property type="match status" value="1"/>
</dbReference>
<dbReference type="InterPro" id="IPR036388">
    <property type="entry name" value="WH-like_DNA-bd_sf"/>
</dbReference>
<dbReference type="SMART" id="SM00346">
    <property type="entry name" value="HTH_ICLR"/>
    <property type="match status" value="1"/>
</dbReference>
<keyword evidence="2" id="KW-0238">DNA-binding</keyword>
<keyword evidence="7" id="KW-1185">Reference proteome</keyword>
<dbReference type="InterPro" id="IPR005471">
    <property type="entry name" value="Tscrpt_reg_IclR_N"/>
</dbReference>
<evidence type="ECO:0000256" key="2">
    <source>
        <dbReference type="ARBA" id="ARBA00023125"/>
    </source>
</evidence>
<gene>
    <name evidence="6" type="ORF">NZH93_02090</name>
</gene>
<dbReference type="InterPro" id="IPR036390">
    <property type="entry name" value="WH_DNA-bd_sf"/>
</dbReference>
<dbReference type="RefSeq" id="WP_259621139.1">
    <property type="nucleotide sequence ID" value="NZ_JANYMP010000001.1"/>
</dbReference>